<reference evidence="4 5" key="2">
    <citation type="journal article" date="2010" name="J. Bacteriol.">
        <title>Complete genome sequence of Beijerinckia indica subsp. indica.</title>
        <authorList>
            <person name="Tamas I."/>
            <person name="Dedysh S.N."/>
            <person name="Liesack W."/>
            <person name="Stott M.B."/>
            <person name="Alam M."/>
            <person name="Murrell J.C."/>
            <person name="Dunfield P.F."/>
        </authorList>
    </citation>
    <scope>NUCLEOTIDE SEQUENCE [LARGE SCALE GENOMIC DNA]</scope>
    <source>
        <strain evidence="5">ATCC 9039 / DSM 1715 / NCIMB 8712</strain>
    </source>
</reference>
<evidence type="ECO:0000256" key="2">
    <source>
        <dbReference type="SAM" id="MobiDB-lite"/>
    </source>
</evidence>
<dbReference type="AlphaFoldDB" id="B2ICM0"/>
<dbReference type="Proteomes" id="UP000001695">
    <property type="component" value="Chromosome"/>
</dbReference>
<reference evidence="5" key="1">
    <citation type="submission" date="2008-03" db="EMBL/GenBank/DDBJ databases">
        <title>Complete sequence of chromosome of Beijerinckia indica subsp. indica ATCC 9039.</title>
        <authorList>
            <consortium name="US DOE Joint Genome Institute"/>
            <person name="Copeland A."/>
            <person name="Lucas S."/>
            <person name="Lapidus A."/>
            <person name="Glavina del Rio T."/>
            <person name="Dalin E."/>
            <person name="Tice H."/>
            <person name="Bruce D."/>
            <person name="Goodwin L."/>
            <person name="Pitluck S."/>
            <person name="LaButti K."/>
            <person name="Schmutz J."/>
            <person name="Larimer F."/>
            <person name="Land M."/>
            <person name="Hauser L."/>
            <person name="Kyrpides N."/>
            <person name="Mikhailova N."/>
            <person name="Dunfield P.F."/>
            <person name="Dedysh S.N."/>
            <person name="Liesack W."/>
            <person name="Saw J.H."/>
            <person name="Alam M."/>
            <person name="Chen Y."/>
            <person name="Murrell J.C."/>
            <person name="Richardson P."/>
        </authorList>
    </citation>
    <scope>NUCLEOTIDE SEQUENCE [LARGE SCALE GENOMIC DNA]</scope>
    <source>
        <strain evidence="5">ATCC 9039 / DSM 1715 / NCIMB 8712</strain>
    </source>
</reference>
<feature type="domain" description="HupH hydrogenase expression protein C-terminal" evidence="3">
    <location>
        <begin position="78"/>
        <end position="173"/>
    </location>
</feature>
<dbReference type="InterPro" id="IPR038527">
    <property type="entry name" value="HupH_C_sf"/>
</dbReference>
<dbReference type="KEGG" id="bid:Bind_0253"/>
<evidence type="ECO:0000313" key="5">
    <source>
        <dbReference type="Proteomes" id="UP000001695"/>
    </source>
</evidence>
<dbReference type="InterPro" id="IPR006894">
    <property type="entry name" value="HupH_Hydgase_express_prot_C"/>
</dbReference>
<accession>B2ICM0</accession>
<protein>
    <recommendedName>
        <fullName evidence="3">HupH hydrogenase expression protein C-terminal domain-containing protein</fullName>
    </recommendedName>
</protein>
<feature type="compositionally biased region" description="Basic residues" evidence="2">
    <location>
        <begin position="1"/>
        <end position="11"/>
    </location>
</feature>
<evidence type="ECO:0000313" key="4">
    <source>
        <dbReference type="EMBL" id="ACB93909.1"/>
    </source>
</evidence>
<dbReference type="HOGENOM" id="CLU_079566_0_0_5"/>
<organism evidence="4 5">
    <name type="scientific">Beijerinckia indica subsp. indica (strain ATCC 9039 / DSM 1715 / NCIMB 8712)</name>
    <dbReference type="NCBI Taxonomy" id="395963"/>
    <lineage>
        <taxon>Bacteria</taxon>
        <taxon>Pseudomonadati</taxon>
        <taxon>Pseudomonadota</taxon>
        <taxon>Alphaproteobacteria</taxon>
        <taxon>Hyphomicrobiales</taxon>
        <taxon>Beijerinckiaceae</taxon>
        <taxon>Beijerinckia</taxon>
    </lineage>
</organism>
<dbReference type="STRING" id="395963.Bind_0253"/>
<name>B2ICM0_BEII9</name>
<gene>
    <name evidence="4" type="ordered locus">Bind_0253</name>
</gene>
<dbReference type="Pfam" id="PF04809">
    <property type="entry name" value="HupH_C"/>
    <property type="match status" value="1"/>
</dbReference>
<evidence type="ECO:0000259" key="3">
    <source>
        <dbReference type="Pfam" id="PF04809"/>
    </source>
</evidence>
<keyword evidence="5" id="KW-1185">Reference proteome</keyword>
<evidence type="ECO:0000256" key="1">
    <source>
        <dbReference type="ARBA" id="ARBA00010832"/>
    </source>
</evidence>
<dbReference type="Gene3D" id="3.30.1370.140">
    <property type="entry name" value="HupH hydrogenase expression protein, C-terminal domain"/>
    <property type="match status" value="2"/>
</dbReference>
<dbReference type="EMBL" id="CP001016">
    <property type="protein sequence ID" value="ACB93909.1"/>
    <property type="molecule type" value="Genomic_DNA"/>
</dbReference>
<feature type="region of interest" description="Disordered" evidence="2">
    <location>
        <begin position="1"/>
        <end position="58"/>
    </location>
</feature>
<comment type="similarity">
    <text evidence="1">Belongs to the HupH/HyaF family.</text>
</comment>
<proteinExistence type="inferred from homology"/>
<sequence length="312" mass="34271">MTQEPHHRKHLASVLPETPMPLPSGRRPRPYRNDARDPLAEFAPTTPSPDRELGDSNGKIAYFQGAPNNCSTAGKRLLDRLAIALLEGVDDGNDEEEILFDLTELGTKDIQFIQHLLGEGRITGKIALTDGVVAEVRSTALTRAWEIVFRGPDGVILEHFLQVDDLPRILRQAALATPLEFQEPARPDADPAFPLLKMIQFHAWHFEDKRNAVRDPLTLDLLKLEDLATAQTLCEILGRGSIDLSIKIADVDNPVSPIVSQRITSTGTRHVWLLESFDAKGTLLQQAVSIDDVPLAMMLASPSSALLPNAGP</sequence>